<gene>
    <name evidence="3" type="ORF">SLOPH_362</name>
</gene>
<dbReference type="PANTHER" id="PTHR12879">
    <property type="entry name" value="SPHINGOLIPID DELTA 4 DESATURASE/C-4 HYDROXYLASE PROTEIN DES2"/>
    <property type="match status" value="1"/>
</dbReference>
<dbReference type="GO" id="GO:0016020">
    <property type="term" value="C:membrane"/>
    <property type="evidence" value="ECO:0007669"/>
    <property type="project" value="GOC"/>
</dbReference>
<sequence>MDFCFMVFYDEREPYFLGKWDRSNFKRRKFAEDRMDEPHYKRKLKILQDHPEIKNLYGYSFKTIIITILSFILFIIGCYISTLISSNYILFFCFAYFYGASLAALSGVIVHECCHLSTFRNLFVDQLVGIVANAPVIIPMAASFKKYHLDHHLYLGVEGKDPDLPLDIEITLFSYNFVTKIFYILIYPLFYAIRGFFIRKKITSYEIVNVVIHAIFIYAIYYFFGISAIAFWSLSTWMAYSIHPAGAHLIQEHFISVDGQETYSYYGILNTLFMNIGYHNEHHDFPSVPWDNLPRVKEIAPEYYDCLHYYTSWYGVLFKFIFDDEYGPFSRLVRSKEDQIRGKEIKVKSLEK</sequence>
<dbReference type="OrthoDB" id="200948at2759"/>
<keyword evidence="1" id="KW-0812">Transmembrane</keyword>
<dbReference type="Proteomes" id="UP000014978">
    <property type="component" value="Unassembled WGS sequence"/>
</dbReference>
<keyword evidence="1" id="KW-0472">Membrane</keyword>
<feature type="domain" description="Sphingolipid delta4-desaturase N-terminal" evidence="2">
    <location>
        <begin position="25"/>
        <end position="63"/>
    </location>
</feature>
<dbReference type="OMA" id="GATCNQN"/>
<dbReference type="InterPro" id="IPR005804">
    <property type="entry name" value="FA_desaturase_dom"/>
</dbReference>
<dbReference type="EMBL" id="ATCN01000094">
    <property type="protein sequence ID" value="EPR79832.1"/>
    <property type="molecule type" value="Genomic_DNA"/>
</dbReference>
<protein>
    <submittedName>
        <fullName evidence="3">Fatty acid desaturase</fullName>
    </submittedName>
</protein>
<dbReference type="GO" id="GO:0042284">
    <property type="term" value="F:sphingolipid delta-4 desaturase activity"/>
    <property type="evidence" value="ECO:0007669"/>
    <property type="project" value="EnsemblFungi"/>
</dbReference>
<accession>S7WDJ6</accession>
<proteinExistence type="predicted"/>
<dbReference type="AlphaFoldDB" id="S7WDJ6"/>
<keyword evidence="4" id="KW-1185">Reference proteome</keyword>
<dbReference type="HOGENOM" id="CLU_032156_0_0_1"/>
<dbReference type="PANTHER" id="PTHR12879:SF8">
    <property type="entry name" value="SPHINGOLIPID DELTA(4)-DESATURASE DES1"/>
    <property type="match status" value="1"/>
</dbReference>
<dbReference type="FunCoup" id="S7WDJ6">
    <property type="interactions" value="36"/>
</dbReference>
<evidence type="ECO:0000313" key="3">
    <source>
        <dbReference type="EMBL" id="EPR79832.1"/>
    </source>
</evidence>
<feature type="transmembrane region" description="Helical" evidence="1">
    <location>
        <begin position="122"/>
        <end position="144"/>
    </location>
</feature>
<reference evidence="4" key="1">
    <citation type="journal article" date="2013" name="PLoS Genet.">
        <title>The genome of Spraguea lophii and the basis of host-microsporidian interactions.</title>
        <authorList>
            <person name="Campbell S.E."/>
            <person name="Williams T.A."/>
            <person name="Yousuf A."/>
            <person name="Soanes D.M."/>
            <person name="Paszkiewicz K.H."/>
            <person name="Williams B.A.P."/>
        </authorList>
    </citation>
    <scope>NUCLEOTIDE SEQUENCE [LARGE SCALE GENOMIC DNA]</scope>
    <source>
        <strain evidence="4">42_110</strain>
    </source>
</reference>
<dbReference type="STRING" id="1358809.S7WDJ6"/>
<feature type="transmembrane region" description="Helical" evidence="1">
    <location>
        <begin position="181"/>
        <end position="198"/>
    </location>
</feature>
<dbReference type="VEuPathDB" id="MicrosporidiaDB:SLOPH_362"/>
<organism evidence="3 4">
    <name type="scientific">Spraguea lophii (strain 42_110)</name>
    <name type="common">Microsporidian parasite</name>
    <dbReference type="NCBI Taxonomy" id="1358809"/>
    <lineage>
        <taxon>Eukaryota</taxon>
        <taxon>Fungi</taxon>
        <taxon>Fungi incertae sedis</taxon>
        <taxon>Microsporidia</taxon>
        <taxon>Spragueidae</taxon>
        <taxon>Spraguea</taxon>
    </lineage>
</organism>
<evidence type="ECO:0000259" key="2">
    <source>
        <dbReference type="SMART" id="SM01269"/>
    </source>
</evidence>
<dbReference type="GO" id="GO:0046513">
    <property type="term" value="P:ceramide biosynthetic process"/>
    <property type="evidence" value="ECO:0007669"/>
    <property type="project" value="TreeGrafter"/>
</dbReference>
<dbReference type="GO" id="GO:0046512">
    <property type="term" value="P:sphingosine biosynthetic process"/>
    <property type="evidence" value="ECO:0007669"/>
    <property type="project" value="EnsemblFungi"/>
</dbReference>
<dbReference type="SMART" id="SM01269">
    <property type="entry name" value="Lipid_DES"/>
    <property type="match status" value="1"/>
</dbReference>
<feature type="transmembrane region" description="Helical" evidence="1">
    <location>
        <begin position="210"/>
        <end position="234"/>
    </location>
</feature>
<comment type="caution">
    <text evidence="3">The sequence shown here is derived from an EMBL/GenBank/DDBJ whole genome shotgun (WGS) entry which is preliminary data.</text>
</comment>
<dbReference type="Pfam" id="PF00487">
    <property type="entry name" value="FA_desaturase"/>
    <property type="match status" value="1"/>
</dbReference>
<name>S7WDJ6_SPRLO</name>
<feature type="transmembrane region" description="Helical" evidence="1">
    <location>
        <begin position="63"/>
        <end position="82"/>
    </location>
</feature>
<dbReference type="InParanoid" id="S7WDJ6"/>
<feature type="transmembrane region" description="Helical" evidence="1">
    <location>
        <begin position="88"/>
        <end position="110"/>
    </location>
</feature>
<dbReference type="InterPro" id="IPR013866">
    <property type="entry name" value="Sphingolipid_d4-desaturase_N"/>
</dbReference>
<evidence type="ECO:0000256" key="1">
    <source>
        <dbReference type="SAM" id="Phobius"/>
    </source>
</evidence>
<dbReference type="Pfam" id="PF08557">
    <property type="entry name" value="Lipid_DES"/>
    <property type="match status" value="1"/>
</dbReference>
<keyword evidence="1" id="KW-1133">Transmembrane helix</keyword>
<evidence type="ECO:0000313" key="4">
    <source>
        <dbReference type="Proteomes" id="UP000014978"/>
    </source>
</evidence>